<keyword evidence="4" id="KW-1185">Reference proteome</keyword>
<feature type="region of interest" description="Disordered" evidence="1">
    <location>
        <begin position="633"/>
        <end position="655"/>
    </location>
</feature>
<dbReference type="GO" id="GO:0006270">
    <property type="term" value="P:DNA replication initiation"/>
    <property type="evidence" value="ECO:0007669"/>
    <property type="project" value="InterPro"/>
</dbReference>
<feature type="domain" description="DNA replication regulator Sld3 C-terminal" evidence="2">
    <location>
        <begin position="177"/>
        <end position="237"/>
    </location>
</feature>
<evidence type="ECO:0000256" key="1">
    <source>
        <dbReference type="SAM" id="MobiDB-lite"/>
    </source>
</evidence>
<reference evidence="3 4" key="1">
    <citation type="journal article" date="2016" name="Proc. Natl. Acad. Sci. U.S.A.">
        <title>Comparative genomics of biotechnologically important yeasts.</title>
        <authorList>
            <person name="Riley R."/>
            <person name="Haridas S."/>
            <person name="Wolfe K.H."/>
            <person name="Lopes M.R."/>
            <person name="Hittinger C.T."/>
            <person name="Goeker M."/>
            <person name="Salamov A.A."/>
            <person name="Wisecaver J.H."/>
            <person name="Long T.M."/>
            <person name="Calvey C.H."/>
            <person name="Aerts A.L."/>
            <person name="Barry K.W."/>
            <person name="Choi C."/>
            <person name="Clum A."/>
            <person name="Coughlan A.Y."/>
            <person name="Deshpande S."/>
            <person name="Douglass A.P."/>
            <person name="Hanson S.J."/>
            <person name="Klenk H.-P."/>
            <person name="LaButti K.M."/>
            <person name="Lapidus A."/>
            <person name="Lindquist E.A."/>
            <person name="Lipzen A.M."/>
            <person name="Meier-Kolthoff J.P."/>
            <person name="Ohm R.A."/>
            <person name="Otillar R.P."/>
            <person name="Pangilinan J.L."/>
            <person name="Peng Y."/>
            <person name="Rokas A."/>
            <person name="Rosa C.A."/>
            <person name="Scheuner C."/>
            <person name="Sibirny A.A."/>
            <person name="Slot J.C."/>
            <person name="Stielow J.B."/>
            <person name="Sun H."/>
            <person name="Kurtzman C.P."/>
            <person name="Blackwell M."/>
            <person name="Grigoriev I.V."/>
            <person name="Jeffries T.W."/>
        </authorList>
    </citation>
    <scope>NUCLEOTIDE SEQUENCE [LARGE SCALE GENOMIC DNA]</scope>
    <source>
        <strain evidence="4">ATCC 58044 / CBS 1984 / NCYC 433 / NRRL Y-366-8</strain>
    </source>
</reference>
<organism evidence="3 4">
    <name type="scientific">Wickerhamomyces anomalus (strain ATCC 58044 / CBS 1984 / NCYC 433 / NRRL Y-366-8)</name>
    <name type="common">Yeast</name>
    <name type="synonym">Hansenula anomala</name>
    <dbReference type="NCBI Taxonomy" id="683960"/>
    <lineage>
        <taxon>Eukaryota</taxon>
        <taxon>Fungi</taxon>
        <taxon>Dikarya</taxon>
        <taxon>Ascomycota</taxon>
        <taxon>Saccharomycotina</taxon>
        <taxon>Saccharomycetes</taxon>
        <taxon>Phaffomycetales</taxon>
        <taxon>Wickerhamomycetaceae</taxon>
        <taxon>Wickerhamomyces</taxon>
    </lineage>
</organism>
<dbReference type="PANTHER" id="PTHR28067:SF1">
    <property type="entry name" value="DNA REPLICATION REGULATOR SLD3"/>
    <property type="match status" value="1"/>
</dbReference>
<gene>
    <name evidence="3" type="ORF">WICANDRAFT_78386</name>
</gene>
<feature type="region of interest" description="Disordered" evidence="1">
    <location>
        <begin position="480"/>
        <end position="527"/>
    </location>
</feature>
<evidence type="ECO:0000259" key="2">
    <source>
        <dbReference type="Pfam" id="PF08639"/>
    </source>
</evidence>
<dbReference type="Gene3D" id="1.20.58.2130">
    <property type="match status" value="1"/>
</dbReference>
<sequence>MDQDQGVIGGHNIDGTFLISNNSVKDEPMALTLIKPIPYLLSDVSDNINHLQPSSKYQIINNNKSRIFRSNDDVLHQKVTGSMLVKLTVHSKDQYGVVSKLDAHNHFIINYLNTPMNAKSQESFQPLPYTPNIITQWSSTLSETKQNSFKLSMTPPIDNKSPIKNTALNEEGETIDDPFDYFLDRYFENLYLLTTPLTFFTKSTFTRLKTLCEGDNNEYESILKQFVIDHETFDNRHVMSNNGLLNSTLLYEKENIYRKKFIQKSLNLIDFDIHSSTSVETNKSLSNVLNNFKIRELHLQILLLIELIYVTDHDNVKHFKKLSKKPHLTKKSLVGRRKLTPTINGGAVPLEEQSVNKQVLNYNQILDIYIDKLCIWDVLMGTSSTDNSTPKFMSYIIVPYFNKKCPNSVKHMLKKIKGPSFKTSSSSSSKTNEKSSKSSSSSASLKRSASISSSNAEIKRPSLSRSSSNIKLEDIQELKTSLSRSNSDLQSLKRTSSFTANNLSKRQIDMSLPPIPSEPESQPLKRNSSIFTRVGKKLTQSITNNPTSSKSLSAPPIETFSQVDATPVKSVKYINPLLDQTPRDGENKVVTSSSPIEYAKTPQIMKTPAVIRSSVKKPGEPVDFNNAEEVEQMLGSPMGKGVRRRLFAPPTSQTK</sequence>
<dbReference type="EMBL" id="KV454210">
    <property type="protein sequence ID" value="ODQ59749.1"/>
    <property type="molecule type" value="Genomic_DNA"/>
</dbReference>
<feature type="compositionally biased region" description="Low complexity" evidence="1">
    <location>
        <begin position="437"/>
        <end position="454"/>
    </location>
</feature>
<accession>A0A1E3P2N3</accession>
<dbReference type="GO" id="GO:0031261">
    <property type="term" value="C:DNA replication preinitiation complex"/>
    <property type="evidence" value="ECO:0007669"/>
    <property type="project" value="TreeGrafter"/>
</dbReference>
<protein>
    <recommendedName>
        <fullName evidence="2">DNA replication regulator Sld3 C-terminal domain-containing protein</fullName>
    </recommendedName>
</protein>
<dbReference type="Proteomes" id="UP000094112">
    <property type="component" value="Unassembled WGS sequence"/>
</dbReference>
<dbReference type="InterPro" id="IPR013948">
    <property type="entry name" value="DNA_replication_reg_Sld3_C"/>
</dbReference>
<evidence type="ECO:0000313" key="3">
    <source>
        <dbReference type="EMBL" id="ODQ59749.1"/>
    </source>
</evidence>
<dbReference type="RefSeq" id="XP_019038956.1">
    <property type="nucleotide sequence ID" value="XM_019184715.1"/>
</dbReference>
<dbReference type="OrthoDB" id="5395343at2759"/>
<feature type="domain" description="DNA replication regulator Sld3 C-terminal" evidence="2">
    <location>
        <begin position="245"/>
        <end position="511"/>
    </location>
</feature>
<dbReference type="PANTHER" id="PTHR28067">
    <property type="entry name" value="DNA REPLICATION REGULATOR SLD3"/>
    <property type="match status" value="1"/>
</dbReference>
<feature type="compositionally biased region" description="Low complexity" evidence="1">
    <location>
        <begin position="420"/>
        <end position="430"/>
    </location>
</feature>
<feature type="region of interest" description="Disordered" evidence="1">
    <location>
        <begin position="418"/>
        <end position="466"/>
    </location>
</feature>
<dbReference type="InterPro" id="IPR042511">
    <property type="entry name" value="Sld3"/>
</dbReference>
<dbReference type="Pfam" id="PF08639">
    <property type="entry name" value="Sld3_STD"/>
    <property type="match status" value="2"/>
</dbReference>
<name>A0A1E3P2N3_WICAA</name>
<dbReference type="AlphaFoldDB" id="A0A1E3P2N3"/>
<dbReference type="STRING" id="683960.A0A1E3P2N3"/>
<evidence type="ECO:0000313" key="4">
    <source>
        <dbReference type="Proteomes" id="UP000094112"/>
    </source>
</evidence>
<feature type="compositionally biased region" description="Polar residues" evidence="1">
    <location>
        <begin position="480"/>
        <end position="505"/>
    </location>
</feature>
<proteinExistence type="predicted"/>
<dbReference type="GeneID" id="30201961"/>